<evidence type="ECO:0000256" key="2">
    <source>
        <dbReference type="ARBA" id="ARBA00001968"/>
    </source>
</evidence>
<feature type="domain" description="2-C-methyl-D-erythritol 2,4-cyclodiphosphate synthase" evidence="9">
    <location>
        <begin position="1"/>
        <end position="154"/>
    </location>
</feature>
<evidence type="ECO:0000256" key="3">
    <source>
        <dbReference type="ARBA" id="ARBA00004709"/>
    </source>
</evidence>
<keyword evidence="11" id="KW-1185">Reference proteome</keyword>
<comment type="similarity">
    <text evidence="8">Belongs to the IspF family.</text>
</comment>
<dbReference type="RefSeq" id="WP_110461727.1">
    <property type="nucleotide sequence ID" value="NZ_QKMR01000008.1"/>
</dbReference>
<dbReference type="NCBIfam" id="TIGR00151">
    <property type="entry name" value="ispF"/>
    <property type="match status" value="1"/>
</dbReference>
<gene>
    <name evidence="10" type="ORF">LY28_01687</name>
</gene>
<reference evidence="10 11" key="1">
    <citation type="submission" date="2018-06" db="EMBL/GenBank/DDBJ databases">
        <title>Genomic Encyclopedia of Type Strains, Phase I: the one thousand microbial genomes (KMG-I) project.</title>
        <authorList>
            <person name="Kyrpides N."/>
        </authorList>
    </citation>
    <scope>NUCLEOTIDE SEQUENCE [LARGE SCALE GENOMIC DNA]</scope>
    <source>
        <strain evidence="10 11">DSM 19573</strain>
    </source>
</reference>
<evidence type="ECO:0000256" key="5">
    <source>
        <dbReference type="ARBA" id="ARBA00022723"/>
    </source>
</evidence>
<evidence type="ECO:0000313" key="10">
    <source>
        <dbReference type="EMBL" id="PYG87977.1"/>
    </source>
</evidence>
<sequence>MKVGIGQDSHRFDFGNTHKKFVLGGVVFDGVTPLDGNSDADVVLHALANAVSGVTGVNILGEIADKMCLKDGITDSSLYVVEALKYLENLKIVHVSITIECSYPKISPKISEMQKVISRLLSLPENSVGITATTGEGLTAFGQGKGIQSFCCVTAL</sequence>
<dbReference type="GO" id="GO:0008685">
    <property type="term" value="F:2-C-methyl-D-erythritol 2,4-cyclodiphosphate synthase activity"/>
    <property type="evidence" value="ECO:0007669"/>
    <property type="project" value="UniProtKB-EC"/>
</dbReference>
<dbReference type="AlphaFoldDB" id="A0A318XYN7"/>
<evidence type="ECO:0000256" key="6">
    <source>
        <dbReference type="ARBA" id="ARBA00023229"/>
    </source>
</evidence>
<evidence type="ECO:0000256" key="8">
    <source>
        <dbReference type="RuleBase" id="RU004395"/>
    </source>
</evidence>
<dbReference type="InterPro" id="IPR003526">
    <property type="entry name" value="MECDP_synthase"/>
</dbReference>
<dbReference type="EC" id="4.6.1.12" evidence="4 8"/>
<proteinExistence type="inferred from homology"/>
<comment type="catalytic activity">
    <reaction evidence="1 8">
        <text>4-CDP-2-C-methyl-D-erythritol 2-phosphate = 2-C-methyl-D-erythritol 2,4-cyclic diphosphate + CMP</text>
        <dbReference type="Rhea" id="RHEA:23864"/>
        <dbReference type="ChEBI" id="CHEBI:57919"/>
        <dbReference type="ChEBI" id="CHEBI:58483"/>
        <dbReference type="ChEBI" id="CHEBI:60377"/>
        <dbReference type="EC" id="4.6.1.12"/>
    </reaction>
</comment>
<comment type="caution">
    <text evidence="10">The sequence shown here is derived from an EMBL/GenBank/DDBJ whole genome shotgun (WGS) entry which is preliminary data.</text>
</comment>
<dbReference type="EMBL" id="QKMR01000008">
    <property type="protein sequence ID" value="PYG87977.1"/>
    <property type="molecule type" value="Genomic_DNA"/>
</dbReference>
<dbReference type="OrthoDB" id="9804336at2"/>
<dbReference type="GO" id="GO:0016114">
    <property type="term" value="P:terpenoid biosynthetic process"/>
    <property type="evidence" value="ECO:0007669"/>
    <property type="project" value="InterPro"/>
</dbReference>
<dbReference type="CDD" id="cd00554">
    <property type="entry name" value="MECDP_synthase"/>
    <property type="match status" value="1"/>
</dbReference>
<evidence type="ECO:0000313" key="11">
    <source>
        <dbReference type="Proteomes" id="UP000248132"/>
    </source>
</evidence>
<dbReference type="InterPro" id="IPR020555">
    <property type="entry name" value="MECDP_synthase_CS"/>
</dbReference>
<evidence type="ECO:0000256" key="1">
    <source>
        <dbReference type="ARBA" id="ARBA00000200"/>
    </source>
</evidence>
<dbReference type="Proteomes" id="UP000248132">
    <property type="component" value="Unassembled WGS sequence"/>
</dbReference>
<dbReference type="Gene3D" id="3.30.1330.50">
    <property type="entry name" value="2-C-methyl-D-erythritol 2,4-cyclodiphosphate synthase"/>
    <property type="match status" value="1"/>
</dbReference>
<dbReference type="UniPathway" id="UPA00056">
    <property type="reaction ID" value="UER00095"/>
</dbReference>
<name>A0A318XYN7_9FIRM</name>
<accession>A0A318XYN7</accession>
<evidence type="ECO:0000256" key="4">
    <source>
        <dbReference type="ARBA" id="ARBA00012579"/>
    </source>
</evidence>
<evidence type="ECO:0000259" key="9">
    <source>
        <dbReference type="Pfam" id="PF02542"/>
    </source>
</evidence>
<evidence type="ECO:0000256" key="7">
    <source>
        <dbReference type="ARBA" id="ARBA00023239"/>
    </source>
</evidence>
<dbReference type="GO" id="GO:0046872">
    <property type="term" value="F:metal ion binding"/>
    <property type="evidence" value="ECO:0007669"/>
    <property type="project" value="UniProtKB-KW"/>
</dbReference>
<keyword evidence="6 8" id="KW-0414">Isoprene biosynthesis</keyword>
<dbReference type="PANTHER" id="PTHR43181">
    <property type="entry name" value="2-C-METHYL-D-ERYTHRITOL 2,4-CYCLODIPHOSPHATE SYNTHASE, CHLOROPLASTIC"/>
    <property type="match status" value="1"/>
</dbReference>
<dbReference type="PROSITE" id="PS01350">
    <property type="entry name" value="ISPF"/>
    <property type="match status" value="1"/>
</dbReference>
<dbReference type="SUPFAM" id="SSF69765">
    <property type="entry name" value="IpsF-like"/>
    <property type="match status" value="1"/>
</dbReference>
<protein>
    <recommendedName>
        <fullName evidence="4 8">2-C-methyl-D-erythritol 2,4-cyclodiphosphate synthase</fullName>
        <ecNumber evidence="4 8">4.6.1.12</ecNumber>
    </recommendedName>
</protein>
<organism evidence="10 11">
    <name type="scientific">Ruminiclostridium sufflavum DSM 19573</name>
    <dbReference type="NCBI Taxonomy" id="1121337"/>
    <lineage>
        <taxon>Bacteria</taxon>
        <taxon>Bacillati</taxon>
        <taxon>Bacillota</taxon>
        <taxon>Clostridia</taxon>
        <taxon>Eubacteriales</taxon>
        <taxon>Oscillospiraceae</taxon>
        <taxon>Ruminiclostridium</taxon>
    </lineage>
</organism>
<dbReference type="Pfam" id="PF02542">
    <property type="entry name" value="YgbB"/>
    <property type="match status" value="1"/>
</dbReference>
<dbReference type="GO" id="GO:0019288">
    <property type="term" value="P:isopentenyl diphosphate biosynthetic process, methylerythritol 4-phosphate pathway"/>
    <property type="evidence" value="ECO:0007669"/>
    <property type="project" value="UniProtKB-UniPathway"/>
</dbReference>
<keyword evidence="7 8" id="KW-0456">Lyase</keyword>
<dbReference type="PANTHER" id="PTHR43181:SF1">
    <property type="entry name" value="2-C-METHYL-D-ERYTHRITOL 2,4-CYCLODIPHOSPHATE SYNTHASE, CHLOROPLASTIC"/>
    <property type="match status" value="1"/>
</dbReference>
<dbReference type="InterPro" id="IPR036571">
    <property type="entry name" value="MECDP_synthase_sf"/>
</dbReference>
<comment type="pathway">
    <text evidence="3">Isoprenoid biosynthesis; isopentenyl diphosphate biosynthesis via DXP pathway; isopentenyl diphosphate from 1-deoxy-D-xylulose 5-phosphate: step 4/6.</text>
</comment>
<keyword evidence="5" id="KW-0479">Metal-binding</keyword>
<comment type="cofactor">
    <cofactor evidence="2">
        <name>a divalent metal cation</name>
        <dbReference type="ChEBI" id="CHEBI:60240"/>
    </cofactor>
</comment>